<keyword evidence="13" id="KW-0472">Membrane</keyword>
<keyword evidence="10" id="KW-0670">Pyruvate</keyword>
<dbReference type="InterPro" id="IPR003817">
    <property type="entry name" value="PS_Dcarbxylase"/>
</dbReference>
<keyword evidence="13" id="KW-1133">Transmembrane helix</keyword>
<comment type="cofactor">
    <cofactor evidence="1">
        <name>pyruvate</name>
        <dbReference type="ChEBI" id="CHEBI:15361"/>
    </cofactor>
</comment>
<evidence type="ECO:0000256" key="13">
    <source>
        <dbReference type="SAM" id="Phobius"/>
    </source>
</evidence>
<dbReference type="GO" id="GO:0006646">
    <property type="term" value="P:phosphatidylethanolamine biosynthetic process"/>
    <property type="evidence" value="ECO:0007669"/>
    <property type="project" value="UniProtKB-UniPathway"/>
</dbReference>
<evidence type="ECO:0000256" key="8">
    <source>
        <dbReference type="ARBA" id="ARBA00023239"/>
    </source>
</evidence>
<evidence type="ECO:0000313" key="16">
    <source>
        <dbReference type="Proteomes" id="UP000290189"/>
    </source>
</evidence>
<keyword evidence="6" id="KW-0443">Lipid metabolism</keyword>
<evidence type="ECO:0000256" key="4">
    <source>
        <dbReference type="ARBA" id="ARBA00022516"/>
    </source>
</evidence>
<name>A0A3P3Y669_PLABS</name>
<geneLocation type="mitochondrion" evidence="15"/>
<keyword evidence="14" id="KW-0732">Signal</keyword>
<dbReference type="EMBL" id="OVEO01000004">
    <property type="protein sequence ID" value="SPQ95621.1"/>
    <property type="molecule type" value="Genomic_DNA"/>
</dbReference>
<evidence type="ECO:0000256" key="2">
    <source>
        <dbReference type="ARBA" id="ARBA00005189"/>
    </source>
</evidence>
<dbReference type="EC" id="4.1.1.65" evidence="3"/>
<organism evidence="15 16">
    <name type="scientific">Plasmodiophora brassicae</name>
    <name type="common">Clubroot disease agent</name>
    <dbReference type="NCBI Taxonomy" id="37360"/>
    <lineage>
        <taxon>Eukaryota</taxon>
        <taxon>Sar</taxon>
        <taxon>Rhizaria</taxon>
        <taxon>Endomyxa</taxon>
        <taxon>Phytomyxea</taxon>
        <taxon>Plasmodiophorida</taxon>
        <taxon>Plasmodiophoridae</taxon>
        <taxon>Plasmodiophora</taxon>
    </lineage>
</organism>
<dbReference type="GO" id="GO:0004609">
    <property type="term" value="F:phosphatidylserine decarboxylase activity"/>
    <property type="evidence" value="ECO:0007669"/>
    <property type="project" value="UniProtKB-EC"/>
</dbReference>
<keyword evidence="9" id="KW-1208">Phospholipid metabolism</keyword>
<keyword evidence="7" id="KW-0594">Phospholipid biosynthesis</keyword>
<evidence type="ECO:0000313" key="15">
    <source>
        <dbReference type="EMBL" id="SPQ95621.1"/>
    </source>
</evidence>
<proteinExistence type="predicted"/>
<evidence type="ECO:0000256" key="6">
    <source>
        <dbReference type="ARBA" id="ARBA00023098"/>
    </source>
</evidence>
<evidence type="ECO:0000256" key="11">
    <source>
        <dbReference type="ARBA" id="ARBA00024326"/>
    </source>
</evidence>
<evidence type="ECO:0000256" key="14">
    <source>
        <dbReference type="SAM" id="SignalP"/>
    </source>
</evidence>
<evidence type="ECO:0000256" key="12">
    <source>
        <dbReference type="SAM" id="MobiDB-lite"/>
    </source>
</evidence>
<evidence type="ECO:0000256" key="5">
    <source>
        <dbReference type="ARBA" id="ARBA00022793"/>
    </source>
</evidence>
<feature type="chain" id="PRO_5018179515" description="phosphatidylserine decarboxylase" evidence="14">
    <location>
        <begin position="21"/>
        <end position="546"/>
    </location>
</feature>
<gene>
    <name evidence="15" type="ORF">PLBR_LOCUS2836</name>
</gene>
<dbReference type="Pfam" id="PF02666">
    <property type="entry name" value="PS_Dcarbxylase"/>
    <property type="match status" value="1"/>
</dbReference>
<protein>
    <recommendedName>
        <fullName evidence="3">phosphatidylserine decarboxylase</fullName>
        <ecNumber evidence="3">4.1.1.65</ecNumber>
    </recommendedName>
</protein>
<feature type="transmembrane region" description="Helical" evidence="13">
    <location>
        <begin position="217"/>
        <end position="242"/>
    </location>
</feature>
<keyword evidence="13" id="KW-0812">Transmembrane</keyword>
<accession>A0A3P3Y669</accession>
<sequence>MCRPHALVILCCTTVALVAAADLAGGNTGGMPIVVKNPTKSNGTVADNAFRSTVLHLKSGNATTTAPTPAPVSTRTQTPRTPSPAQGNSTATVAGVLAHNDKRQRQLATFSIVEWTLIFLVALLVLVLASTWLAYYLWRTPRLSHKWPRWFGVLLLVFTILLLGFGLLPAAALIALCVLIILISVIIYLARSHEEPLLYDGDNSTSPFQLVRRQKRIVVGVTIAIALTLIVFCAVYVLLPLYQLRVWDRETQSPVMERAPRRQTAALAMLYGVPAFARFFHLDHLLKLTSQWAGADYNRTLADDADKRRAINDPFVRAYGVDMSPYERPDYRNYSSVNDWFSRRVRADARPIASGGVIAAADSRVTAITAMDPSQTVLRVKQETLVAKDLLGSEYAGGNDDFKNGAAVVHRLAPQDYHRVHAAVDGVVQQVYQVDGSPLSVNEMALRSSSSLLRNERVVVVVRTSSGKSMATVAVGATLVGSIVTKVNAGDTITRGQDLLYFQFGGSTVVQMFPDGMVRLDDDLVSNSDAGVETFVKMGTRIATEL</sequence>
<dbReference type="AlphaFoldDB" id="A0A3P3Y669"/>
<keyword evidence="8" id="KW-0456">Lyase</keyword>
<comment type="pathway">
    <text evidence="2">Lipid metabolism.</text>
</comment>
<evidence type="ECO:0000256" key="9">
    <source>
        <dbReference type="ARBA" id="ARBA00023264"/>
    </source>
</evidence>
<evidence type="ECO:0000256" key="10">
    <source>
        <dbReference type="ARBA" id="ARBA00023317"/>
    </source>
</evidence>
<evidence type="ECO:0000256" key="1">
    <source>
        <dbReference type="ARBA" id="ARBA00001928"/>
    </source>
</evidence>
<keyword evidence="5" id="KW-0210">Decarboxylase</keyword>
<dbReference type="InterPro" id="IPR033177">
    <property type="entry name" value="PSD-B"/>
</dbReference>
<evidence type="ECO:0000256" key="3">
    <source>
        <dbReference type="ARBA" id="ARBA00012243"/>
    </source>
</evidence>
<reference evidence="15 16" key="1">
    <citation type="submission" date="2018-03" db="EMBL/GenBank/DDBJ databases">
        <authorList>
            <person name="Fogelqvist J."/>
        </authorList>
    </citation>
    <scope>NUCLEOTIDE SEQUENCE [LARGE SCALE GENOMIC DNA]</scope>
</reference>
<dbReference type="Proteomes" id="UP000290189">
    <property type="component" value="Unassembled WGS sequence"/>
</dbReference>
<dbReference type="NCBIfam" id="TIGR00163">
    <property type="entry name" value="PS_decarb"/>
    <property type="match status" value="1"/>
</dbReference>
<evidence type="ECO:0000256" key="7">
    <source>
        <dbReference type="ARBA" id="ARBA00023209"/>
    </source>
</evidence>
<feature type="transmembrane region" description="Helical" evidence="13">
    <location>
        <begin position="150"/>
        <end position="167"/>
    </location>
</feature>
<feature type="region of interest" description="Disordered" evidence="12">
    <location>
        <begin position="60"/>
        <end position="89"/>
    </location>
</feature>
<dbReference type="PANTHER" id="PTHR10067">
    <property type="entry name" value="PHOSPHATIDYLSERINE DECARBOXYLASE"/>
    <property type="match status" value="1"/>
</dbReference>
<keyword evidence="4" id="KW-0444">Lipid biosynthesis</keyword>
<comment type="pathway">
    <text evidence="11">Phospholipid metabolism; phosphatidylethanolamine biosynthesis.</text>
</comment>
<feature type="compositionally biased region" description="Low complexity" evidence="12">
    <location>
        <begin position="62"/>
        <end position="84"/>
    </location>
</feature>
<feature type="transmembrane region" description="Helical" evidence="13">
    <location>
        <begin position="173"/>
        <end position="190"/>
    </location>
</feature>
<feature type="signal peptide" evidence="14">
    <location>
        <begin position="1"/>
        <end position="20"/>
    </location>
</feature>
<feature type="transmembrane region" description="Helical" evidence="13">
    <location>
        <begin position="115"/>
        <end position="138"/>
    </location>
</feature>
<keyword evidence="15" id="KW-0496">Mitochondrion</keyword>
<dbReference type="UniPathway" id="UPA00558"/>